<dbReference type="PROSITE" id="PS00756">
    <property type="entry name" value="SECY_2"/>
    <property type="match status" value="1"/>
</dbReference>
<keyword evidence="6 10" id="KW-0653">Protein transport</keyword>
<feature type="transmembrane region" description="Helical" evidence="13">
    <location>
        <begin position="255"/>
        <end position="277"/>
    </location>
</feature>
<dbReference type="NCBIfam" id="TIGR00967">
    <property type="entry name" value="3a0501s007"/>
    <property type="match status" value="1"/>
</dbReference>
<keyword evidence="5" id="KW-0256">Endoplasmic reticulum</keyword>
<evidence type="ECO:0000256" key="9">
    <source>
        <dbReference type="ARBA" id="ARBA00023136"/>
    </source>
</evidence>
<evidence type="ECO:0000256" key="3">
    <source>
        <dbReference type="ARBA" id="ARBA00022448"/>
    </source>
</evidence>
<dbReference type="Pfam" id="PF00344">
    <property type="entry name" value="SecY"/>
    <property type="match status" value="1"/>
</dbReference>
<reference evidence="15" key="1">
    <citation type="submission" date="2020-11" db="EMBL/GenBank/DDBJ databases">
        <authorList>
            <person name="Tran Van P."/>
        </authorList>
    </citation>
    <scope>NUCLEOTIDE SEQUENCE</scope>
</reference>
<feature type="transmembrane region" description="Helical" evidence="13">
    <location>
        <begin position="473"/>
        <end position="492"/>
    </location>
</feature>
<accession>A0A7R8Z4D8</accession>
<evidence type="ECO:0000256" key="2">
    <source>
        <dbReference type="ARBA" id="ARBA00005751"/>
    </source>
</evidence>
<comment type="subcellular location">
    <subcellularLocation>
        <location evidence="1">Endoplasmic reticulum membrane</location>
        <topology evidence="1">Multi-pass membrane protein</topology>
    </subcellularLocation>
    <subcellularLocation>
        <location evidence="10">Membrane</location>
        <topology evidence="10">Multi-pass membrane protein</topology>
    </subcellularLocation>
</comment>
<dbReference type="AlphaFoldDB" id="A0A7R8Z4D8"/>
<dbReference type="PRINTS" id="PR00303">
    <property type="entry name" value="SECYTRNLCASE"/>
</dbReference>
<feature type="transmembrane region" description="Helical" evidence="13">
    <location>
        <begin position="354"/>
        <end position="375"/>
    </location>
</feature>
<name>A0A7R8Z4D8_TIMDO</name>
<dbReference type="FunFam" id="1.10.3370.10:FF:000002">
    <property type="entry name" value="Transport Sec61 subunit alpha isoform 2"/>
    <property type="match status" value="1"/>
</dbReference>
<feature type="domain" description="Translocon Sec61/SecY plug" evidence="14">
    <location>
        <begin position="160"/>
        <end position="186"/>
    </location>
</feature>
<dbReference type="GO" id="GO:0005789">
    <property type="term" value="C:endoplasmic reticulum membrane"/>
    <property type="evidence" value="ECO:0007669"/>
    <property type="project" value="UniProtKB-SubCell"/>
</dbReference>
<dbReference type="GO" id="GO:0015031">
    <property type="term" value="P:protein transport"/>
    <property type="evidence" value="ECO:0007669"/>
    <property type="project" value="UniProtKB-KW"/>
</dbReference>
<feature type="transmembrane region" description="Helical" evidence="13">
    <location>
        <begin position="525"/>
        <end position="543"/>
    </location>
</feature>
<keyword evidence="9 13" id="KW-0472">Membrane</keyword>
<dbReference type="PROSITE" id="PS00755">
    <property type="entry name" value="SECY_1"/>
    <property type="match status" value="1"/>
</dbReference>
<keyword evidence="3 10" id="KW-0813">Transport</keyword>
<evidence type="ECO:0000313" key="15">
    <source>
        <dbReference type="EMBL" id="CAD7195686.1"/>
    </source>
</evidence>
<keyword evidence="8 10" id="KW-0811">Translocation</keyword>
<sequence length="588" mass="64628">MGPTKLSGAQGRKRKKQQEADNIVQAKQWQKLGWVKKMDPSTAALPLQQGIESRPSTSTFLENENFTKISRVNEQLQHKDMTVDRAVSHLTGLKDALQDIRDTGIDVILDEASNICAATSLGIDCFFEEKRVKKRKRLTLEESEDTVLTGKQRFSMDFHIPLFGIMSSDSADPFYWIRVILASNRGTLMELGISPIVTSGLIMQLLAGAKIIEVGDTPKDRALFNGAQKLFGMVITVGQAIVYVMTGMYGDPAEIGAGVCLLIIIQLFVAGLIVLLLDELLQKGYGLGSGISLFIATNICETIVWKAFSPATVNTGRGTEFEGAVIALFHLLATRQDKVRALREAFYRQNLPNLMNLLATVLVFAIVIYFQGFRVDLPIKSARYRGQYSSYPIKLFYTSNIPIILQSALVSNLYVISQMLAVKFTGNFLVNLLGVWADVGGGGPARAYPVGGLCYYLSPPENLGHILEDPIHAMLYIVFMLGSCAFFSKTWIDVSGSSAKDVAKQLKEQQMVMRGHRDNSMIRELNRYIPTAAAFGGLCIGALSVLADFLGAIGSGTGILLAVTIIYQYFEIFVKEQSEMGGMSTLLF</sequence>
<feature type="transmembrane region" description="Helical" evidence="13">
    <location>
        <begin position="230"/>
        <end position="249"/>
    </location>
</feature>
<proteinExistence type="inferred from homology"/>
<feature type="region of interest" description="Disordered" evidence="12">
    <location>
        <begin position="1"/>
        <end position="22"/>
    </location>
</feature>
<evidence type="ECO:0000256" key="1">
    <source>
        <dbReference type="ARBA" id="ARBA00004477"/>
    </source>
</evidence>
<evidence type="ECO:0000256" key="10">
    <source>
        <dbReference type="RuleBase" id="RU003484"/>
    </source>
</evidence>
<dbReference type="EMBL" id="OA564852">
    <property type="protein sequence ID" value="CAD7195686.1"/>
    <property type="molecule type" value="Genomic_DNA"/>
</dbReference>
<evidence type="ECO:0000256" key="6">
    <source>
        <dbReference type="ARBA" id="ARBA00022927"/>
    </source>
</evidence>
<gene>
    <name evidence="15" type="ORF">TDIB3V08_LOCUS2066</name>
</gene>
<evidence type="ECO:0000256" key="11">
    <source>
        <dbReference type="RuleBase" id="RU004349"/>
    </source>
</evidence>
<protein>
    <recommendedName>
        <fullName evidence="14">Translocon Sec61/SecY plug domain-containing protein</fullName>
    </recommendedName>
</protein>
<evidence type="ECO:0000256" key="7">
    <source>
        <dbReference type="ARBA" id="ARBA00022989"/>
    </source>
</evidence>
<dbReference type="InterPro" id="IPR023201">
    <property type="entry name" value="SecY_dom_sf"/>
</dbReference>
<feature type="transmembrane region" description="Helical" evidence="13">
    <location>
        <begin position="395"/>
        <end position="416"/>
    </location>
</feature>
<dbReference type="Gene3D" id="1.10.3370.10">
    <property type="entry name" value="SecY subunit domain"/>
    <property type="match status" value="1"/>
</dbReference>
<evidence type="ECO:0000259" key="14">
    <source>
        <dbReference type="Pfam" id="PF10559"/>
    </source>
</evidence>
<dbReference type="PANTHER" id="PTHR10906">
    <property type="entry name" value="SECY/SEC61-ALPHA FAMILY MEMBER"/>
    <property type="match status" value="1"/>
</dbReference>
<dbReference type="NCBIfam" id="NF006341">
    <property type="entry name" value="PRK08568.1-5"/>
    <property type="match status" value="1"/>
</dbReference>
<dbReference type="InterPro" id="IPR002208">
    <property type="entry name" value="SecY/SEC61-alpha"/>
</dbReference>
<evidence type="ECO:0000256" key="5">
    <source>
        <dbReference type="ARBA" id="ARBA00022824"/>
    </source>
</evidence>
<evidence type="ECO:0000256" key="12">
    <source>
        <dbReference type="SAM" id="MobiDB-lite"/>
    </source>
</evidence>
<dbReference type="Pfam" id="PF10559">
    <property type="entry name" value="Plug_translocon"/>
    <property type="match status" value="1"/>
</dbReference>
<dbReference type="InterPro" id="IPR030659">
    <property type="entry name" value="SecY_CS"/>
</dbReference>
<dbReference type="InterPro" id="IPR019561">
    <property type="entry name" value="Translocon_Sec61/SecY_plug_dom"/>
</dbReference>
<evidence type="ECO:0000256" key="13">
    <source>
        <dbReference type="SAM" id="Phobius"/>
    </source>
</evidence>
<organism evidence="15">
    <name type="scientific">Timema douglasi</name>
    <name type="common">Walking stick</name>
    <dbReference type="NCBI Taxonomy" id="61478"/>
    <lineage>
        <taxon>Eukaryota</taxon>
        <taxon>Metazoa</taxon>
        <taxon>Ecdysozoa</taxon>
        <taxon>Arthropoda</taxon>
        <taxon>Hexapoda</taxon>
        <taxon>Insecta</taxon>
        <taxon>Pterygota</taxon>
        <taxon>Neoptera</taxon>
        <taxon>Polyneoptera</taxon>
        <taxon>Phasmatodea</taxon>
        <taxon>Timematodea</taxon>
        <taxon>Timematoidea</taxon>
        <taxon>Timematidae</taxon>
        <taxon>Timema</taxon>
    </lineage>
</organism>
<keyword evidence="7 13" id="KW-1133">Transmembrane helix</keyword>
<feature type="transmembrane region" description="Helical" evidence="13">
    <location>
        <begin position="549"/>
        <end position="570"/>
    </location>
</feature>
<evidence type="ECO:0000256" key="4">
    <source>
        <dbReference type="ARBA" id="ARBA00022692"/>
    </source>
</evidence>
<keyword evidence="4 10" id="KW-0812">Transmembrane</keyword>
<dbReference type="SUPFAM" id="SSF103491">
    <property type="entry name" value="Preprotein translocase SecY subunit"/>
    <property type="match status" value="1"/>
</dbReference>
<comment type="similarity">
    <text evidence="2 11">Belongs to the SecY/SEC61-alpha family.</text>
</comment>
<evidence type="ECO:0000256" key="8">
    <source>
        <dbReference type="ARBA" id="ARBA00023010"/>
    </source>
</evidence>